<protein>
    <submittedName>
        <fullName evidence="3">PadR family transcriptional regulator</fullName>
    </submittedName>
</protein>
<gene>
    <name evidence="3" type="ORF">EDD33_3744</name>
</gene>
<evidence type="ECO:0000259" key="1">
    <source>
        <dbReference type="Pfam" id="PF03551"/>
    </source>
</evidence>
<dbReference type="EMBL" id="RKHO01000001">
    <property type="protein sequence ID" value="ROR92843.1"/>
    <property type="molecule type" value="Genomic_DNA"/>
</dbReference>
<dbReference type="Pfam" id="PF10400">
    <property type="entry name" value="Vir_act_alpha_C"/>
    <property type="match status" value="1"/>
</dbReference>
<accession>A0A3N2CZD3</accession>
<reference evidence="3 4" key="1">
    <citation type="submission" date="2018-11" db="EMBL/GenBank/DDBJ databases">
        <title>Sequencing the genomes of 1000 actinobacteria strains.</title>
        <authorList>
            <person name="Klenk H.-P."/>
        </authorList>
    </citation>
    <scope>NUCLEOTIDE SEQUENCE [LARGE SCALE GENOMIC DNA]</scope>
    <source>
        <strain evidence="3 4">DSM 12652</strain>
    </source>
</reference>
<keyword evidence="4" id="KW-1185">Reference proteome</keyword>
<dbReference type="InterPro" id="IPR018309">
    <property type="entry name" value="Tscrpt_reg_PadR_C"/>
</dbReference>
<dbReference type="Gene3D" id="6.10.140.190">
    <property type="match status" value="1"/>
</dbReference>
<evidence type="ECO:0000313" key="3">
    <source>
        <dbReference type="EMBL" id="ROR92843.1"/>
    </source>
</evidence>
<dbReference type="PANTHER" id="PTHR43252:SF4">
    <property type="entry name" value="TRANSCRIPTIONAL REGULATORY PROTEIN"/>
    <property type="match status" value="1"/>
</dbReference>
<dbReference type="PANTHER" id="PTHR43252">
    <property type="entry name" value="TRANSCRIPTIONAL REGULATOR YQJI"/>
    <property type="match status" value="1"/>
</dbReference>
<dbReference type="OrthoDB" id="3186544at2"/>
<evidence type="ECO:0000313" key="4">
    <source>
        <dbReference type="Proteomes" id="UP000281738"/>
    </source>
</evidence>
<dbReference type="Gene3D" id="1.10.10.10">
    <property type="entry name" value="Winged helix-like DNA-binding domain superfamily/Winged helix DNA-binding domain"/>
    <property type="match status" value="1"/>
</dbReference>
<feature type="domain" description="Transcription regulator PadR C-terminal" evidence="2">
    <location>
        <begin position="90"/>
        <end position="182"/>
    </location>
</feature>
<dbReference type="InterPro" id="IPR005149">
    <property type="entry name" value="Tscrpt_reg_PadR_N"/>
</dbReference>
<proteinExistence type="predicted"/>
<feature type="domain" description="Transcription regulator PadR N-terminal" evidence="1">
    <location>
        <begin position="7"/>
        <end position="78"/>
    </location>
</feature>
<organism evidence="3 4">
    <name type="scientific">Nocardioides aurantiacus</name>
    <dbReference type="NCBI Taxonomy" id="86796"/>
    <lineage>
        <taxon>Bacteria</taxon>
        <taxon>Bacillati</taxon>
        <taxon>Actinomycetota</taxon>
        <taxon>Actinomycetes</taxon>
        <taxon>Propionibacteriales</taxon>
        <taxon>Nocardioidaceae</taxon>
        <taxon>Nocardioides</taxon>
    </lineage>
</organism>
<dbReference type="RefSeq" id="WP_123392516.1">
    <property type="nucleotide sequence ID" value="NZ_RKHO01000001.1"/>
</dbReference>
<name>A0A3N2CZD3_9ACTN</name>
<evidence type="ECO:0000259" key="2">
    <source>
        <dbReference type="Pfam" id="PF10400"/>
    </source>
</evidence>
<dbReference type="InterPro" id="IPR036388">
    <property type="entry name" value="WH-like_DNA-bd_sf"/>
</dbReference>
<sequence>MSLEHALLVSLRERPGSGIELARRFDRSIGFFWQATHQQIYRVLRRMEDDGWVSASAGGARSTEKRYDVTPRGREELARWVASPTQAVTLRSEAAVKMRGASYAERSALLAELRGLRLEHQTRLAHYEQLEREQFPDPDGLRRDAATDPGSSAGHALDVWLVLRGGIRTEHFWVEWLGEYLTAWGDDDRTTDRPHQRTGTR</sequence>
<dbReference type="InterPro" id="IPR036390">
    <property type="entry name" value="WH_DNA-bd_sf"/>
</dbReference>
<comment type="caution">
    <text evidence="3">The sequence shown here is derived from an EMBL/GenBank/DDBJ whole genome shotgun (WGS) entry which is preliminary data.</text>
</comment>
<dbReference type="SUPFAM" id="SSF46785">
    <property type="entry name" value="Winged helix' DNA-binding domain"/>
    <property type="match status" value="1"/>
</dbReference>
<dbReference type="Proteomes" id="UP000281738">
    <property type="component" value="Unassembled WGS sequence"/>
</dbReference>
<dbReference type="Pfam" id="PF03551">
    <property type="entry name" value="PadR"/>
    <property type="match status" value="1"/>
</dbReference>
<dbReference type="AlphaFoldDB" id="A0A3N2CZD3"/>